<sequence>MIFYKQSQLLNFFIIINLLVLFGCTAKEDKNNYEIEHATTFIDYPTFQALMSQIPTLLDVNHYNFKDSSMGIDAIRIDERLSFGERQWITESGKLESPLKSTQETFFYENSDQSRLMIVTAGYTASFIGNDIVYYNVNSGYDINDELAEVNDVITISFQNLIFTVMQTSDNIEMEDTQAFVLALIEVLNGFTNS</sequence>
<dbReference type="OrthoDB" id="2357385at2"/>
<protein>
    <submittedName>
        <fullName evidence="1">Uncharacterized protein</fullName>
    </submittedName>
</protein>
<gene>
    <name evidence="1" type="ORF">SAMN04488134_103300</name>
</gene>
<evidence type="ECO:0000313" key="1">
    <source>
        <dbReference type="EMBL" id="SEO07758.1"/>
    </source>
</evidence>
<dbReference type="PROSITE" id="PS51257">
    <property type="entry name" value="PROKAR_LIPOPROTEIN"/>
    <property type="match status" value="1"/>
</dbReference>
<dbReference type="Proteomes" id="UP000199300">
    <property type="component" value="Unassembled WGS sequence"/>
</dbReference>
<accession>A0A1H8LSC8</accession>
<dbReference type="AlphaFoldDB" id="A0A1H8LSC8"/>
<reference evidence="1 2" key="1">
    <citation type="submission" date="2016-10" db="EMBL/GenBank/DDBJ databases">
        <authorList>
            <person name="de Groot N.N."/>
        </authorList>
    </citation>
    <scope>NUCLEOTIDE SEQUENCE [LARGE SCALE GENOMIC DNA]</scope>
    <source>
        <strain evidence="1 2">CGMCC 1.10434</strain>
    </source>
</reference>
<name>A0A1H8LSC8_9BACI</name>
<dbReference type="EMBL" id="FODJ01000003">
    <property type="protein sequence ID" value="SEO07758.1"/>
    <property type="molecule type" value="Genomic_DNA"/>
</dbReference>
<organism evidence="1 2">
    <name type="scientific">Amphibacillus marinus</name>
    <dbReference type="NCBI Taxonomy" id="872970"/>
    <lineage>
        <taxon>Bacteria</taxon>
        <taxon>Bacillati</taxon>
        <taxon>Bacillota</taxon>
        <taxon>Bacilli</taxon>
        <taxon>Bacillales</taxon>
        <taxon>Bacillaceae</taxon>
        <taxon>Amphibacillus</taxon>
    </lineage>
</organism>
<proteinExistence type="predicted"/>
<keyword evidence="2" id="KW-1185">Reference proteome</keyword>
<dbReference type="STRING" id="872970.SAMN04488134_103300"/>
<evidence type="ECO:0000313" key="2">
    <source>
        <dbReference type="Proteomes" id="UP000199300"/>
    </source>
</evidence>
<dbReference type="RefSeq" id="WP_091496247.1">
    <property type="nucleotide sequence ID" value="NZ_FODJ01000003.1"/>
</dbReference>